<sequence length="300" mass="32274">MQDNKDFRAMTSDTIGKDLLSALVAEVKLLPDVWQKLSQAKQDDVIERMRKRVESNVKMAIHLLSSEGRVTVPAHLEQFVSKDGVKVQFKVNQNAAGVVDLMRATGKTCLLVVANADENLGGMDEIVGEPDQRAMDLGHEYHDNDGGGMDDIFGGDVVDAEFVSDAPQLPAPGDETPTEEQLDKAFDDGYDAALSGKPESDCPIMSGALCIEWVKGWKEFHKELAGGDQAEPNGGDGPEPDAPAATTSPAVRYQHPDDSRLTWTGRGRKPAWVQAWLDAGGTLEQLDANSSNDADTAAAA</sequence>
<dbReference type="RefSeq" id="WP_166451999.1">
    <property type="nucleotide sequence ID" value="NZ_JAAOMA010000013.1"/>
</dbReference>
<organism evidence="5 6">
    <name type="scientific">Chromobacterium fluminis</name>
    <dbReference type="NCBI Taxonomy" id="3044269"/>
    <lineage>
        <taxon>Bacteria</taxon>
        <taxon>Pseudomonadati</taxon>
        <taxon>Pseudomonadota</taxon>
        <taxon>Betaproteobacteria</taxon>
        <taxon>Neisseriales</taxon>
        <taxon>Chromobacteriaceae</taxon>
        <taxon>Chromobacterium</taxon>
    </lineage>
</organism>
<dbReference type="Gene3D" id="4.10.430.10">
    <property type="entry name" value="Histone-like protein H-NS, C-terminal domain"/>
    <property type="match status" value="1"/>
</dbReference>
<dbReference type="InterPro" id="IPR023200">
    <property type="entry name" value="RMF_sf"/>
</dbReference>
<evidence type="ECO:0000313" key="5">
    <source>
        <dbReference type="EMBL" id="NHR05755.1"/>
    </source>
</evidence>
<dbReference type="InterPro" id="IPR027444">
    <property type="entry name" value="H-NS_C_dom"/>
</dbReference>
<dbReference type="EMBL" id="JAAOMA010000013">
    <property type="protein sequence ID" value="NHR05755.1"/>
    <property type="molecule type" value="Genomic_DNA"/>
</dbReference>
<keyword evidence="6" id="KW-1185">Reference proteome</keyword>
<dbReference type="InterPro" id="IPR037150">
    <property type="entry name" value="H-NS_C_dom_sf"/>
</dbReference>
<dbReference type="Pfam" id="PF04957">
    <property type="entry name" value="RMF"/>
    <property type="match status" value="1"/>
</dbReference>
<dbReference type="Proteomes" id="UP001515641">
    <property type="component" value="Unassembled WGS sequence"/>
</dbReference>
<dbReference type="Pfam" id="PF00816">
    <property type="entry name" value="Histone_HNS"/>
    <property type="match status" value="1"/>
</dbReference>
<evidence type="ECO:0000256" key="3">
    <source>
        <dbReference type="SAM" id="MobiDB-lite"/>
    </source>
</evidence>
<comment type="caution">
    <text evidence="5">The sequence shown here is derived from an EMBL/GenBank/DDBJ whole genome shotgun (WGS) entry which is preliminary data.</text>
</comment>
<proteinExistence type="predicted"/>
<keyword evidence="2" id="KW-0810">Translation regulation</keyword>
<feature type="domain" description="DNA-binding protein H-NS-like C-terminal" evidence="4">
    <location>
        <begin position="243"/>
        <end position="288"/>
    </location>
</feature>
<reference evidence="5 6" key="1">
    <citation type="submission" date="2020-03" db="EMBL/GenBank/DDBJ databases">
        <title>Draft genome sequence of environmentally isolated cultures.</title>
        <authorList>
            <person name="Wilson H.S."/>
            <person name="De Leon M.E."/>
        </authorList>
    </citation>
    <scope>NUCLEOTIDE SEQUENCE [LARGE SCALE GENOMIC DNA]</scope>
    <source>
        <strain evidence="5 6">HSC-31F16</strain>
    </source>
</reference>
<dbReference type="SUPFAM" id="SSF81273">
    <property type="entry name" value="H-NS histone-like proteins"/>
    <property type="match status" value="1"/>
</dbReference>
<dbReference type="Gene3D" id="1.10.10.620">
    <property type="entry name" value="ribosome modulation factor like domain"/>
    <property type="match status" value="1"/>
</dbReference>
<keyword evidence="1" id="KW-0963">Cytoplasm</keyword>
<dbReference type="SMART" id="SM00528">
    <property type="entry name" value="HNS"/>
    <property type="match status" value="1"/>
</dbReference>
<dbReference type="InterPro" id="IPR007040">
    <property type="entry name" value="Ribosome_modulation_factor"/>
</dbReference>
<name>A0ABX0L210_9NEIS</name>
<feature type="region of interest" description="Disordered" evidence="3">
    <location>
        <begin position="225"/>
        <end position="267"/>
    </location>
</feature>
<dbReference type="NCBIfam" id="NF041886">
    <property type="entry name" value="Rmf_CrpP_fam"/>
    <property type="match status" value="1"/>
</dbReference>
<evidence type="ECO:0000256" key="1">
    <source>
        <dbReference type="ARBA" id="ARBA00022490"/>
    </source>
</evidence>
<accession>A0ABX0L210</accession>
<evidence type="ECO:0000313" key="6">
    <source>
        <dbReference type="Proteomes" id="UP001515641"/>
    </source>
</evidence>
<protein>
    <submittedName>
        <fullName evidence="5">H-NS histone family protein</fullName>
    </submittedName>
</protein>
<evidence type="ECO:0000259" key="4">
    <source>
        <dbReference type="SMART" id="SM00528"/>
    </source>
</evidence>
<gene>
    <name evidence="5" type="ORF">HA052_11140</name>
</gene>
<evidence type="ECO:0000256" key="2">
    <source>
        <dbReference type="ARBA" id="ARBA00022845"/>
    </source>
</evidence>